<accession>A0AAW0VTS7</accession>
<comment type="caution">
    <text evidence="1">The sequence shown here is derived from an EMBL/GenBank/DDBJ whole genome shotgun (WGS) entry which is preliminary data.</text>
</comment>
<evidence type="ECO:0008006" key="3">
    <source>
        <dbReference type="Google" id="ProtNLM"/>
    </source>
</evidence>
<dbReference type="Proteomes" id="UP001445076">
    <property type="component" value="Unassembled WGS sequence"/>
</dbReference>
<organism evidence="1 2">
    <name type="scientific">Cherax quadricarinatus</name>
    <name type="common">Australian red claw crayfish</name>
    <dbReference type="NCBI Taxonomy" id="27406"/>
    <lineage>
        <taxon>Eukaryota</taxon>
        <taxon>Metazoa</taxon>
        <taxon>Ecdysozoa</taxon>
        <taxon>Arthropoda</taxon>
        <taxon>Crustacea</taxon>
        <taxon>Multicrustacea</taxon>
        <taxon>Malacostraca</taxon>
        <taxon>Eumalacostraca</taxon>
        <taxon>Eucarida</taxon>
        <taxon>Decapoda</taxon>
        <taxon>Pleocyemata</taxon>
        <taxon>Astacidea</taxon>
        <taxon>Parastacoidea</taxon>
        <taxon>Parastacidae</taxon>
        <taxon>Cherax</taxon>
    </lineage>
</organism>
<sequence>MENGNLLKFRIYKILNGPVQQAFVYVFHQTYTQDTDVYTSAVKCGITGYFTETELAALQREKRPTRHSLPLLFKILKTCCNPALAVPTSTVWNNSHDRHEDPSSKGAVENLLLTFMKTYENVCTVSTPFSQDQFDGTISDITTWLEWLIEGAGKFDVTGRWRECLERVMVLIHDILLGEHKESSSAEIAEDVRVELHMRHRQYRKPELDPMCLWVTEAMDIPKRRSRKTPVLGPGKSVGIQDLLVKLIGKEAKPATGVCFIRAEPGCGRTSLAALLASSWTQMDERICRIGEYEAVIVVSGAAVSMSQEDLVCVVLPLCALTHGADKVRLWLSDARVVLVVDDAEELSDERTQEIKDLIMHCRFLTAIILSVPSFYDQLRHNWTDVPTVNLHLNGYNREEIVALAEWLLCQKTARADPKRFKMFLTKNICRLAHVLKYPNTLLQTCRAYAEKPDIYDEVTTATDLLWTLTLRRINEALADSPQVVTEKQALQWLTTAGEKALEAFRDGRRLEGDYMKHLESETLGNLSSAVCWNLMSGVFKQRCFLGTESQGYTSLHKVQEEFLAAWYADHKILEYNKMVSLIGESYCAYQLALFMGGLILRLRRDSGGALQELDERRLISAVLNHTDDSSEYLNFNMDLVAEVKAVPRLVEYIVDMSEYPDEWNVSAADAQLIPIEALLMNVAPTRIFLNVEEPKVYSELNRVIGFLCRVDIFLWLDSMCQFQYGASHKMDRIIKAFFGDHVVTKIDLLAGCVSVKILRELVSEPAFGHLVYIKMRVLDKISLSTLLVINKYLPKLLWLEVKIDFLILEEDINNLPCSTVPLMDVHLCRTGASCIPKLANLLGTMHTCYAGIHLQDTSLTPEDLFVLLKQLQKRSIRLYSHPESRDKFRRWYYPQLSSCNQSVELTDELAQELLGFDDRIYYSNHFVGSSCFAVAIDAWNLMSYLEEQDDIIQFTYQTENLRFTKRLDGTVNIEERKESKN</sequence>
<dbReference type="EMBL" id="JARKIK010000611">
    <property type="protein sequence ID" value="KAK8720289.1"/>
    <property type="molecule type" value="Genomic_DNA"/>
</dbReference>
<protein>
    <recommendedName>
        <fullName evidence="3">NACHT domain-containing protein</fullName>
    </recommendedName>
</protein>
<dbReference type="SUPFAM" id="SSF52540">
    <property type="entry name" value="P-loop containing nucleoside triphosphate hydrolases"/>
    <property type="match status" value="1"/>
</dbReference>
<evidence type="ECO:0000313" key="2">
    <source>
        <dbReference type="Proteomes" id="UP001445076"/>
    </source>
</evidence>
<dbReference type="InterPro" id="IPR027417">
    <property type="entry name" value="P-loop_NTPase"/>
</dbReference>
<proteinExistence type="predicted"/>
<dbReference type="AlphaFoldDB" id="A0AAW0VTS7"/>
<reference evidence="1 2" key="1">
    <citation type="journal article" date="2024" name="BMC Genomics">
        <title>Genome assembly of redclaw crayfish (Cherax quadricarinatus) provides insights into its immune adaptation and hypoxia tolerance.</title>
        <authorList>
            <person name="Liu Z."/>
            <person name="Zheng J."/>
            <person name="Li H."/>
            <person name="Fang K."/>
            <person name="Wang S."/>
            <person name="He J."/>
            <person name="Zhou D."/>
            <person name="Weng S."/>
            <person name="Chi M."/>
            <person name="Gu Z."/>
            <person name="He J."/>
            <person name="Li F."/>
            <person name="Wang M."/>
        </authorList>
    </citation>
    <scope>NUCLEOTIDE SEQUENCE [LARGE SCALE GENOMIC DNA]</scope>
    <source>
        <strain evidence="1">ZL_2023a</strain>
    </source>
</reference>
<evidence type="ECO:0000313" key="1">
    <source>
        <dbReference type="EMBL" id="KAK8720289.1"/>
    </source>
</evidence>
<gene>
    <name evidence="1" type="ORF">OTU49_013455</name>
</gene>
<name>A0AAW0VTS7_CHEQU</name>
<keyword evidence="2" id="KW-1185">Reference proteome</keyword>
<dbReference type="Gene3D" id="3.40.50.300">
    <property type="entry name" value="P-loop containing nucleotide triphosphate hydrolases"/>
    <property type="match status" value="1"/>
</dbReference>